<protein>
    <recommendedName>
        <fullName evidence="3">Transposase</fullName>
    </recommendedName>
</protein>
<evidence type="ECO:0000313" key="2">
    <source>
        <dbReference type="Proteomes" id="UP000282574"/>
    </source>
</evidence>
<sequence length="60" mass="7200">MSKPKKIPDPDKVKRTVEQLRDSNRQLELVTLALDELIARVDNDLRHQRRTRLQGRNYKF</sequence>
<dbReference type="AlphaFoldDB" id="A0AB37UL94"/>
<reference evidence="1 2" key="1">
    <citation type="journal article" date="2019" name="Genome Biol. Evol.">
        <title>Day and night: Metabolic profiles and evolutionary relationships of six axenic non-marine cyanobacteria.</title>
        <authorList>
            <person name="Will S.E."/>
            <person name="Henke P."/>
            <person name="Boedeker C."/>
            <person name="Huang S."/>
            <person name="Brinkmann H."/>
            <person name="Rohde M."/>
            <person name="Jarek M."/>
            <person name="Friedl T."/>
            <person name="Seufert S."/>
            <person name="Schumacher M."/>
            <person name="Overmann J."/>
            <person name="Neumann-Schaal M."/>
            <person name="Petersen J."/>
        </authorList>
    </citation>
    <scope>NUCLEOTIDE SEQUENCE [LARGE SCALE GENOMIC DNA]</scope>
    <source>
        <strain evidence="1 2">SAG 39.79</strain>
    </source>
</reference>
<dbReference type="RefSeq" id="WP_015157437.1">
    <property type="nucleotide sequence ID" value="NZ_JAVKZF010000002.1"/>
</dbReference>
<organism evidence="1 2">
    <name type="scientific">Chroococcidiopsis cubana SAG 39.79</name>
    <dbReference type="NCBI Taxonomy" id="388085"/>
    <lineage>
        <taxon>Bacteria</taxon>
        <taxon>Bacillati</taxon>
        <taxon>Cyanobacteriota</taxon>
        <taxon>Cyanophyceae</taxon>
        <taxon>Chroococcidiopsidales</taxon>
        <taxon>Chroococcidiopsidaceae</taxon>
        <taxon>Chroococcidiopsis</taxon>
    </lineage>
</organism>
<evidence type="ECO:0000313" key="1">
    <source>
        <dbReference type="EMBL" id="RUT12150.1"/>
    </source>
</evidence>
<comment type="caution">
    <text evidence="1">The sequence shown here is derived from an EMBL/GenBank/DDBJ whole genome shotgun (WGS) entry which is preliminary data.</text>
</comment>
<dbReference type="Proteomes" id="UP000282574">
    <property type="component" value="Unassembled WGS sequence"/>
</dbReference>
<name>A0AB37UL94_9CYAN</name>
<gene>
    <name evidence="1" type="ORF">DSM107010_25650</name>
</gene>
<evidence type="ECO:0008006" key="3">
    <source>
        <dbReference type="Google" id="ProtNLM"/>
    </source>
</evidence>
<keyword evidence="2" id="KW-1185">Reference proteome</keyword>
<accession>A0AB37UL94</accession>
<dbReference type="EMBL" id="RSCK01000017">
    <property type="protein sequence ID" value="RUT12150.1"/>
    <property type="molecule type" value="Genomic_DNA"/>
</dbReference>
<proteinExistence type="predicted"/>